<dbReference type="SUPFAM" id="SSF48371">
    <property type="entry name" value="ARM repeat"/>
    <property type="match status" value="1"/>
</dbReference>
<dbReference type="GO" id="GO:0005829">
    <property type="term" value="C:cytosol"/>
    <property type="evidence" value="ECO:0007669"/>
    <property type="project" value="TreeGrafter"/>
</dbReference>
<dbReference type="Pfam" id="PF08506">
    <property type="entry name" value="Cse1"/>
    <property type="match status" value="1"/>
</dbReference>
<dbReference type="Pfam" id="PF03378">
    <property type="entry name" value="CAS_CSE1"/>
    <property type="match status" value="1"/>
</dbReference>
<dbReference type="InterPro" id="IPR005043">
    <property type="entry name" value="XPO2_C"/>
</dbReference>
<dbReference type="AlphaFoldDB" id="A0A7S3QQE2"/>
<keyword evidence="7" id="KW-0539">Nucleus</keyword>
<dbReference type="GO" id="GO:0005049">
    <property type="term" value="F:nuclear export signal receptor activity"/>
    <property type="evidence" value="ECO:0007669"/>
    <property type="project" value="TreeGrafter"/>
</dbReference>
<dbReference type="SMART" id="SM00913">
    <property type="entry name" value="IBN_N"/>
    <property type="match status" value="1"/>
</dbReference>
<keyword evidence="6" id="KW-0653">Protein transport</keyword>
<dbReference type="InterPro" id="IPR013713">
    <property type="entry name" value="XPO2_central"/>
</dbReference>
<evidence type="ECO:0000256" key="3">
    <source>
        <dbReference type="ARBA" id="ARBA00008669"/>
    </source>
</evidence>
<dbReference type="InterPro" id="IPR011989">
    <property type="entry name" value="ARM-like"/>
</dbReference>
<dbReference type="GO" id="GO:0006611">
    <property type="term" value="P:protein export from nucleus"/>
    <property type="evidence" value="ECO:0007669"/>
    <property type="project" value="TreeGrafter"/>
</dbReference>
<protein>
    <recommendedName>
        <fullName evidence="8">Importin N-terminal domain-containing protein</fullName>
    </recommendedName>
</protein>
<keyword evidence="4" id="KW-0813">Transport</keyword>
<accession>A0A7S3QQE2</accession>
<dbReference type="PANTHER" id="PTHR10997:SF8">
    <property type="entry name" value="EXPORTIN-2"/>
    <property type="match status" value="1"/>
</dbReference>
<evidence type="ECO:0000256" key="7">
    <source>
        <dbReference type="ARBA" id="ARBA00023242"/>
    </source>
</evidence>
<dbReference type="GO" id="GO:0006606">
    <property type="term" value="P:protein import into nucleus"/>
    <property type="evidence" value="ECO:0007669"/>
    <property type="project" value="TreeGrafter"/>
</dbReference>
<dbReference type="InterPro" id="IPR001494">
    <property type="entry name" value="Importin-beta_N"/>
</dbReference>
<keyword evidence="5" id="KW-0963">Cytoplasm</keyword>
<comment type="subcellular location">
    <subcellularLocation>
        <location evidence="2">Cytoplasm</location>
    </subcellularLocation>
    <subcellularLocation>
        <location evidence="1">Nucleus</location>
    </subcellularLocation>
</comment>
<sequence length="938" mass="103108">MEQAIQALSLVFSKTLAPDKAIIQQAELELKTLTAQPGYSFTLLQLVAAPAVDTAVRQAAAVSFKNLIKYRWAPSDSDVYSGAQALPDAEKAQIKATLPNLMLGTPPLIQAQLSEALSIICAHDFPRNWPTLLPELVQKLEAGGDVATISGVLATANSIFKRYRNQYSSDAMVQELAGSQEAFAPALLKTQMMLSAQLPQTVDPAALRTLLASVRLVFRIFFSLNAPGLTPLIESQLDQWMAEFHTYLALPDNPALAEADPEKESALDAVRGAACQNINLFMEMNEEEFAKYLQTFVTDVWSLLMKVTLKPGQDNLAMSAIRFLTTVSKSVHHKLFADAATLQQICESIVIPNLRLRDDDQEVFEMNPLEYIRRDAEGSDSDTRRRAAADLVKSLTEKFPSQVTQLFTGYVQAMLAEYAASPAANWKSKDAAIYLVLALTVKGKTASHGATSTNEFVNIQDFFGSQILPELQSPLSADQPILKADAIKFVTTFRSLLPKETLLAVFPLLVALLGSEYNVVHSYAAIAIEKLLSVKDMGQTRLTPADLQSQLAVLFERLFAGFKLPESSENEYLMRAVTRVIGFVGPAVAPVAPVALQELARMLLEVCKNPRNPGFNHYLFESVAALIRHVGSSNPTMIDTFEQLLFPAFNHVLQQDVQEFHPYVFQVFSQLIELRAPPLPAVYLQIFPPLLHPQFWERSGNVPALVRLLQAYLAKAPAEVVSGGHLVAVLGVFQKLLASKAHDHEGFLILGSVVDNLPLTAYEQYLPTIFTLLFSRLQQSRTQKFVRSFMAFLAQFIIKHGPLVTMTSVDKVQPGVFMMLLQQVWLPNLLTLDGAKEVKMALVATGECLTELPPLQADTQTWTSLKETAYKKLGDKDALATGPVAPLEEEVDFEEVQGYTAAYAKLSNAAPTPKPVLPEIPDVKVYLDAALASVGAPR</sequence>
<dbReference type="EMBL" id="HBIP01009175">
    <property type="protein sequence ID" value="CAE0489965.1"/>
    <property type="molecule type" value="Transcribed_RNA"/>
</dbReference>
<evidence type="ECO:0000256" key="1">
    <source>
        <dbReference type="ARBA" id="ARBA00004123"/>
    </source>
</evidence>
<dbReference type="Pfam" id="PF03810">
    <property type="entry name" value="IBN_N"/>
    <property type="match status" value="1"/>
</dbReference>
<dbReference type="GO" id="GO:0031267">
    <property type="term" value="F:small GTPase binding"/>
    <property type="evidence" value="ECO:0007669"/>
    <property type="project" value="InterPro"/>
</dbReference>
<evidence type="ECO:0000256" key="6">
    <source>
        <dbReference type="ARBA" id="ARBA00022927"/>
    </source>
</evidence>
<dbReference type="Gene3D" id="1.25.10.10">
    <property type="entry name" value="Leucine-rich Repeat Variant"/>
    <property type="match status" value="1"/>
</dbReference>
<gene>
    <name evidence="9" type="ORF">DTER00134_LOCUS5036</name>
</gene>
<organism evidence="9">
    <name type="scientific">Dunaliella tertiolecta</name>
    <name type="common">Green alga</name>
    <dbReference type="NCBI Taxonomy" id="3047"/>
    <lineage>
        <taxon>Eukaryota</taxon>
        <taxon>Viridiplantae</taxon>
        <taxon>Chlorophyta</taxon>
        <taxon>core chlorophytes</taxon>
        <taxon>Chlorophyceae</taxon>
        <taxon>CS clade</taxon>
        <taxon>Chlamydomonadales</taxon>
        <taxon>Dunaliellaceae</taxon>
        <taxon>Dunaliella</taxon>
    </lineage>
</organism>
<dbReference type="PANTHER" id="PTHR10997">
    <property type="entry name" value="IMPORTIN-7, 8, 11"/>
    <property type="match status" value="1"/>
</dbReference>
<reference evidence="9" key="1">
    <citation type="submission" date="2021-01" db="EMBL/GenBank/DDBJ databases">
        <authorList>
            <person name="Corre E."/>
            <person name="Pelletier E."/>
            <person name="Niang G."/>
            <person name="Scheremetjew M."/>
            <person name="Finn R."/>
            <person name="Kale V."/>
            <person name="Holt S."/>
            <person name="Cochrane G."/>
            <person name="Meng A."/>
            <person name="Brown T."/>
            <person name="Cohen L."/>
        </authorList>
    </citation>
    <scope>NUCLEOTIDE SEQUENCE</scope>
    <source>
        <strain evidence="9">CCMP1320</strain>
    </source>
</reference>
<proteinExistence type="inferred from homology"/>
<evidence type="ECO:0000313" key="9">
    <source>
        <dbReference type="EMBL" id="CAE0489965.1"/>
    </source>
</evidence>
<dbReference type="InterPro" id="IPR016024">
    <property type="entry name" value="ARM-type_fold"/>
</dbReference>
<evidence type="ECO:0000259" key="8">
    <source>
        <dbReference type="PROSITE" id="PS50166"/>
    </source>
</evidence>
<feature type="domain" description="Importin N-terminal" evidence="8">
    <location>
        <begin position="26"/>
        <end position="104"/>
    </location>
</feature>
<evidence type="ECO:0000256" key="4">
    <source>
        <dbReference type="ARBA" id="ARBA00022448"/>
    </source>
</evidence>
<evidence type="ECO:0000256" key="5">
    <source>
        <dbReference type="ARBA" id="ARBA00022490"/>
    </source>
</evidence>
<name>A0A7S3QQE2_DUNTE</name>
<dbReference type="PROSITE" id="PS50166">
    <property type="entry name" value="IMPORTIN_B_NT"/>
    <property type="match status" value="1"/>
</dbReference>
<dbReference type="GO" id="GO:0005635">
    <property type="term" value="C:nuclear envelope"/>
    <property type="evidence" value="ECO:0007669"/>
    <property type="project" value="TreeGrafter"/>
</dbReference>
<evidence type="ECO:0000256" key="2">
    <source>
        <dbReference type="ARBA" id="ARBA00004496"/>
    </source>
</evidence>
<comment type="similarity">
    <text evidence="3">Belongs to the XPO2/CSE1 family.</text>
</comment>
<dbReference type="FunFam" id="1.25.10.10:FF:000507">
    <property type="entry name" value="Exportin-2"/>
    <property type="match status" value="1"/>
</dbReference>